<reference evidence="1 2" key="1">
    <citation type="submission" date="2019-07" db="EMBL/GenBank/DDBJ databases">
        <title>De Novo Assembly of kiwifruit Actinidia rufa.</title>
        <authorList>
            <person name="Sugita-Konishi S."/>
            <person name="Sato K."/>
            <person name="Mori E."/>
            <person name="Abe Y."/>
            <person name="Kisaki G."/>
            <person name="Hamano K."/>
            <person name="Suezawa K."/>
            <person name="Otani M."/>
            <person name="Fukuda T."/>
            <person name="Manabe T."/>
            <person name="Gomi K."/>
            <person name="Tabuchi M."/>
            <person name="Akimitsu K."/>
            <person name="Kataoka I."/>
        </authorList>
    </citation>
    <scope>NUCLEOTIDE SEQUENCE [LARGE SCALE GENOMIC DNA]</scope>
    <source>
        <strain evidence="2">cv. Fuchu</strain>
    </source>
</reference>
<dbReference type="EMBL" id="BJWL01000013">
    <property type="protein sequence ID" value="GFY98908.1"/>
    <property type="molecule type" value="Genomic_DNA"/>
</dbReference>
<dbReference type="AlphaFoldDB" id="A0A7J0FJN4"/>
<name>A0A7J0FJN4_9ERIC</name>
<gene>
    <name evidence="1" type="ORF">Acr_13g0003090</name>
</gene>
<dbReference type="Proteomes" id="UP000585474">
    <property type="component" value="Unassembled WGS sequence"/>
</dbReference>
<accession>A0A7J0FJN4</accession>
<evidence type="ECO:0000313" key="1">
    <source>
        <dbReference type="EMBL" id="GFY98908.1"/>
    </source>
</evidence>
<proteinExistence type="predicted"/>
<sequence length="403" mass="44793">MLNGSLNFISNAVRVCFFWSISKSREVHHVRLRRGVKSKGVRKVVWSFSMEGDGGSRSFLLLKASWGNMAMEWSSSVHARSACMGKGMLGTLHWGLSFFSCIVLSVVLDYFVFRGSADVFQYFSLLFHELHFFHSRFSAHRDKVALLGCNLIPIKRFFASGGSEFNDLLQCEGNSIHPVKSFSTNDRIIGRRNVYNYKLGLQLLKTGLDFESHDTIPKDPILKVRVMCTPNHVNSPDGEAFFQGIVGISPISVKSWIRSCSIRAELRVLTYDLARQIDLPAVAAPAASVAMHVSFSPTSLGVQSMVKSMSESTQLGRTLRLPKATAAELLEARALCLECSFWWSSLLVGSSHHRLTSDLLIAASRRRRTSDLLAVAATHRCHHRTSIEVRSANCGRPCAPLSP</sequence>
<organism evidence="1 2">
    <name type="scientific">Actinidia rufa</name>
    <dbReference type="NCBI Taxonomy" id="165716"/>
    <lineage>
        <taxon>Eukaryota</taxon>
        <taxon>Viridiplantae</taxon>
        <taxon>Streptophyta</taxon>
        <taxon>Embryophyta</taxon>
        <taxon>Tracheophyta</taxon>
        <taxon>Spermatophyta</taxon>
        <taxon>Magnoliopsida</taxon>
        <taxon>eudicotyledons</taxon>
        <taxon>Gunneridae</taxon>
        <taxon>Pentapetalae</taxon>
        <taxon>asterids</taxon>
        <taxon>Ericales</taxon>
        <taxon>Actinidiaceae</taxon>
        <taxon>Actinidia</taxon>
    </lineage>
</organism>
<comment type="caution">
    <text evidence="1">The sequence shown here is derived from an EMBL/GenBank/DDBJ whole genome shotgun (WGS) entry which is preliminary data.</text>
</comment>
<keyword evidence="2" id="KW-1185">Reference proteome</keyword>
<protein>
    <submittedName>
        <fullName evidence="1">Uncharacterized protein</fullName>
    </submittedName>
</protein>
<evidence type="ECO:0000313" key="2">
    <source>
        <dbReference type="Proteomes" id="UP000585474"/>
    </source>
</evidence>